<evidence type="ECO:0000313" key="2">
    <source>
        <dbReference type="Proteomes" id="UP001054252"/>
    </source>
</evidence>
<dbReference type="Proteomes" id="UP001054252">
    <property type="component" value="Unassembled WGS sequence"/>
</dbReference>
<accession>A0AAV5KHU1</accession>
<organism evidence="1 2">
    <name type="scientific">Rubroshorea leprosula</name>
    <dbReference type="NCBI Taxonomy" id="152421"/>
    <lineage>
        <taxon>Eukaryota</taxon>
        <taxon>Viridiplantae</taxon>
        <taxon>Streptophyta</taxon>
        <taxon>Embryophyta</taxon>
        <taxon>Tracheophyta</taxon>
        <taxon>Spermatophyta</taxon>
        <taxon>Magnoliopsida</taxon>
        <taxon>eudicotyledons</taxon>
        <taxon>Gunneridae</taxon>
        <taxon>Pentapetalae</taxon>
        <taxon>rosids</taxon>
        <taxon>malvids</taxon>
        <taxon>Malvales</taxon>
        <taxon>Dipterocarpaceae</taxon>
        <taxon>Rubroshorea</taxon>
    </lineage>
</organism>
<protein>
    <submittedName>
        <fullName evidence="1">Uncharacterized protein</fullName>
    </submittedName>
</protein>
<dbReference type="EMBL" id="BPVZ01000065">
    <property type="protein sequence ID" value="GKV24182.1"/>
    <property type="molecule type" value="Genomic_DNA"/>
</dbReference>
<comment type="caution">
    <text evidence="1">The sequence shown here is derived from an EMBL/GenBank/DDBJ whole genome shotgun (WGS) entry which is preliminary data.</text>
</comment>
<proteinExistence type="predicted"/>
<gene>
    <name evidence="1" type="ORF">SLEP1_g33823</name>
</gene>
<keyword evidence="2" id="KW-1185">Reference proteome</keyword>
<dbReference type="AlphaFoldDB" id="A0AAV5KHU1"/>
<reference evidence="1 2" key="1">
    <citation type="journal article" date="2021" name="Commun. Biol.">
        <title>The genome of Shorea leprosula (Dipterocarpaceae) highlights the ecological relevance of drought in aseasonal tropical rainforests.</title>
        <authorList>
            <person name="Ng K.K.S."/>
            <person name="Kobayashi M.J."/>
            <person name="Fawcett J.A."/>
            <person name="Hatakeyama M."/>
            <person name="Paape T."/>
            <person name="Ng C.H."/>
            <person name="Ang C.C."/>
            <person name="Tnah L.H."/>
            <person name="Lee C.T."/>
            <person name="Nishiyama T."/>
            <person name="Sese J."/>
            <person name="O'Brien M.J."/>
            <person name="Copetti D."/>
            <person name="Mohd Noor M.I."/>
            <person name="Ong R.C."/>
            <person name="Putra M."/>
            <person name="Sireger I.Z."/>
            <person name="Indrioko S."/>
            <person name="Kosugi Y."/>
            <person name="Izuno A."/>
            <person name="Isagi Y."/>
            <person name="Lee S.L."/>
            <person name="Shimizu K.K."/>
        </authorList>
    </citation>
    <scope>NUCLEOTIDE SEQUENCE [LARGE SCALE GENOMIC DNA]</scope>
    <source>
        <strain evidence="1">214</strain>
    </source>
</reference>
<evidence type="ECO:0000313" key="1">
    <source>
        <dbReference type="EMBL" id="GKV24182.1"/>
    </source>
</evidence>
<sequence>MAHMPSLPVLVSNAAVIPPTGHYNVSLPSSTQPYPIGGRVLQCNVKKYREVHTLATQLL</sequence>
<name>A0AAV5KHU1_9ROSI</name>